<dbReference type="InterPro" id="IPR001845">
    <property type="entry name" value="HTH_ArsR_DNA-bd_dom"/>
</dbReference>
<evidence type="ECO:0000256" key="3">
    <source>
        <dbReference type="ARBA" id="ARBA00023163"/>
    </source>
</evidence>
<keyword evidence="1" id="KW-0805">Transcription regulation</keyword>
<dbReference type="Proteomes" id="UP000225740">
    <property type="component" value="Unassembled WGS sequence"/>
</dbReference>
<proteinExistence type="predicted"/>
<dbReference type="Pfam" id="PF01022">
    <property type="entry name" value="HTH_5"/>
    <property type="match status" value="1"/>
</dbReference>
<dbReference type="Gene3D" id="1.10.10.10">
    <property type="entry name" value="Winged helix-like DNA-binding domain superfamily/Winged helix DNA-binding domain"/>
    <property type="match status" value="1"/>
</dbReference>
<keyword evidence="2" id="KW-0238">DNA-binding</keyword>
<dbReference type="EMBL" id="NIZW01000050">
    <property type="protein sequence ID" value="PHQ31438.1"/>
    <property type="molecule type" value="Genomic_DNA"/>
</dbReference>
<accession>A0A2G1VXC9</accession>
<dbReference type="GO" id="GO:0003677">
    <property type="term" value="F:DNA binding"/>
    <property type="evidence" value="ECO:0007669"/>
    <property type="project" value="UniProtKB-KW"/>
</dbReference>
<dbReference type="PANTHER" id="PTHR43132:SF2">
    <property type="entry name" value="ARSENICAL RESISTANCE OPERON REPRESSOR ARSR-RELATED"/>
    <property type="match status" value="1"/>
</dbReference>
<dbReference type="CDD" id="cd00090">
    <property type="entry name" value="HTH_ARSR"/>
    <property type="match status" value="1"/>
</dbReference>
<dbReference type="SUPFAM" id="SSF46785">
    <property type="entry name" value="Winged helix' DNA-binding domain"/>
    <property type="match status" value="1"/>
</dbReference>
<keyword evidence="3" id="KW-0804">Transcription</keyword>
<dbReference type="SMART" id="SM00418">
    <property type="entry name" value="HTH_ARSR"/>
    <property type="match status" value="1"/>
</dbReference>
<evidence type="ECO:0000256" key="2">
    <source>
        <dbReference type="ARBA" id="ARBA00023125"/>
    </source>
</evidence>
<name>A0A2G1VXC9_9BACT</name>
<protein>
    <submittedName>
        <fullName evidence="5">Transcriptional regulator</fullName>
    </submittedName>
</protein>
<evidence type="ECO:0000256" key="1">
    <source>
        <dbReference type="ARBA" id="ARBA00023015"/>
    </source>
</evidence>
<gene>
    <name evidence="5" type="ORF">CEE69_31010</name>
</gene>
<dbReference type="InterPro" id="IPR036388">
    <property type="entry name" value="WH-like_DNA-bd_sf"/>
</dbReference>
<dbReference type="NCBIfam" id="NF033788">
    <property type="entry name" value="HTH_metalloreg"/>
    <property type="match status" value="1"/>
</dbReference>
<dbReference type="InterPro" id="IPR036390">
    <property type="entry name" value="WH_DNA-bd_sf"/>
</dbReference>
<evidence type="ECO:0000313" key="5">
    <source>
        <dbReference type="EMBL" id="PHQ31438.1"/>
    </source>
</evidence>
<dbReference type="PROSITE" id="PS50987">
    <property type="entry name" value="HTH_ARSR_2"/>
    <property type="match status" value="1"/>
</dbReference>
<reference evidence="5 6" key="1">
    <citation type="submission" date="2017-06" db="EMBL/GenBank/DDBJ databases">
        <title>Description of Rhodopirellula bahusiensis sp. nov.</title>
        <authorList>
            <person name="Kizina J."/>
            <person name="Harder J."/>
        </authorList>
    </citation>
    <scope>NUCLEOTIDE SEQUENCE [LARGE SCALE GENOMIC DNA]</scope>
    <source>
        <strain evidence="5 6">SWK21</strain>
    </source>
</reference>
<evidence type="ECO:0000259" key="4">
    <source>
        <dbReference type="PROSITE" id="PS50987"/>
    </source>
</evidence>
<feature type="domain" description="HTH arsR-type" evidence="4">
    <location>
        <begin position="9"/>
        <end position="108"/>
    </location>
</feature>
<dbReference type="PANTHER" id="PTHR43132">
    <property type="entry name" value="ARSENICAL RESISTANCE OPERON REPRESSOR ARSR-RELATED"/>
    <property type="match status" value="1"/>
</dbReference>
<comment type="caution">
    <text evidence="5">The sequence shown here is derived from an EMBL/GenBank/DDBJ whole genome shotgun (WGS) entry which is preliminary data.</text>
</comment>
<dbReference type="GO" id="GO:0003700">
    <property type="term" value="F:DNA-binding transcription factor activity"/>
    <property type="evidence" value="ECO:0007669"/>
    <property type="project" value="InterPro"/>
</dbReference>
<evidence type="ECO:0000313" key="6">
    <source>
        <dbReference type="Proteomes" id="UP000225740"/>
    </source>
</evidence>
<dbReference type="AlphaFoldDB" id="A0A2G1VXC9"/>
<dbReference type="OrthoDB" id="9802016at2"/>
<dbReference type="PRINTS" id="PR00778">
    <property type="entry name" value="HTHARSR"/>
</dbReference>
<dbReference type="InterPro" id="IPR051011">
    <property type="entry name" value="Metal_resp_trans_reg"/>
</dbReference>
<keyword evidence="6" id="KW-1185">Reference proteome</keyword>
<sequence>MGDMSNVPLAEIGEEINTVFRAFADSTRLRILHLLVEEEICVGNLVEILQLPQPTVSRHLAYLRKASLVDVRKEGLWSHYSLAPAQSCFQEKMYGCLTGCFTEVPELKDDARRAKQLRETGGCCK</sequence>
<organism evidence="5 6">
    <name type="scientific">Rhodopirellula bahusiensis</name>
    <dbReference type="NCBI Taxonomy" id="2014065"/>
    <lineage>
        <taxon>Bacteria</taxon>
        <taxon>Pseudomonadati</taxon>
        <taxon>Planctomycetota</taxon>
        <taxon>Planctomycetia</taxon>
        <taxon>Pirellulales</taxon>
        <taxon>Pirellulaceae</taxon>
        <taxon>Rhodopirellula</taxon>
    </lineage>
</organism>
<dbReference type="InterPro" id="IPR011991">
    <property type="entry name" value="ArsR-like_HTH"/>
</dbReference>